<keyword evidence="2" id="KW-1185">Reference proteome</keyword>
<organism evidence="1 2">
    <name type="scientific">Apodemus speciosus</name>
    <name type="common">Large Japanese field mouse</name>
    <dbReference type="NCBI Taxonomy" id="105296"/>
    <lineage>
        <taxon>Eukaryota</taxon>
        <taxon>Metazoa</taxon>
        <taxon>Chordata</taxon>
        <taxon>Craniata</taxon>
        <taxon>Vertebrata</taxon>
        <taxon>Euteleostomi</taxon>
        <taxon>Mammalia</taxon>
        <taxon>Eutheria</taxon>
        <taxon>Euarchontoglires</taxon>
        <taxon>Glires</taxon>
        <taxon>Rodentia</taxon>
        <taxon>Myomorpha</taxon>
        <taxon>Muroidea</taxon>
        <taxon>Muridae</taxon>
        <taxon>Murinae</taxon>
        <taxon>Apodemus</taxon>
    </lineage>
</organism>
<dbReference type="Proteomes" id="UP001623349">
    <property type="component" value="Unassembled WGS sequence"/>
</dbReference>
<gene>
    <name evidence="1" type="ORF">APTSU1_001307200</name>
</gene>
<accession>A0ABQ0FFL8</accession>
<dbReference type="EMBL" id="BAAFST010000012">
    <property type="protein sequence ID" value="GAB1297836.1"/>
    <property type="molecule type" value="Genomic_DNA"/>
</dbReference>
<proteinExistence type="predicted"/>
<evidence type="ECO:0000313" key="2">
    <source>
        <dbReference type="Proteomes" id="UP001623349"/>
    </source>
</evidence>
<comment type="caution">
    <text evidence="1">The sequence shown here is derived from an EMBL/GenBank/DDBJ whole genome shotgun (WGS) entry which is preliminary data.</text>
</comment>
<evidence type="ECO:0000313" key="1">
    <source>
        <dbReference type="EMBL" id="GAB1297836.1"/>
    </source>
</evidence>
<name>A0ABQ0FFL8_APOSI</name>
<reference evidence="1 2" key="1">
    <citation type="submission" date="2024-08" db="EMBL/GenBank/DDBJ databases">
        <title>The draft genome of Apodemus speciosus.</title>
        <authorList>
            <person name="Nabeshima K."/>
            <person name="Suzuki S."/>
            <person name="Onuma M."/>
        </authorList>
    </citation>
    <scope>NUCLEOTIDE SEQUENCE [LARGE SCALE GENOMIC DNA]</scope>
    <source>
        <strain evidence="1">IB14-021</strain>
    </source>
</reference>
<sequence length="55" mass="6191">MPKVDIKGPHVDLKGSKVDVKGTKVEVSALTWTCLFPLSRWISRCPVPSWRASWP</sequence>
<protein>
    <submittedName>
        <fullName evidence="1">AHNAK nucleoprotein 2</fullName>
    </submittedName>
</protein>